<dbReference type="OrthoDB" id="18087at2759"/>
<reference evidence="2 3" key="1">
    <citation type="submission" date="2020-04" db="EMBL/GenBank/DDBJ databases">
        <authorList>
            <person name="Wallbank WR R."/>
            <person name="Pardo Diaz C."/>
            <person name="Kozak K."/>
            <person name="Martin S."/>
            <person name="Jiggins C."/>
            <person name="Moest M."/>
            <person name="Warren A I."/>
            <person name="Byers J.R.P. K."/>
            <person name="Montejo-Kovacevich G."/>
            <person name="Yen C E."/>
        </authorList>
    </citation>
    <scope>NUCLEOTIDE SEQUENCE [LARGE SCALE GENOMIC DNA]</scope>
</reference>
<feature type="chain" id="PRO_5035908709" evidence="1">
    <location>
        <begin position="20"/>
        <end position="193"/>
    </location>
</feature>
<organism evidence="2 3">
    <name type="scientific">Arctia plantaginis</name>
    <name type="common">Wood tiger moth</name>
    <name type="synonym">Phalaena plantaginis</name>
    <dbReference type="NCBI Taxonomy" id="874455"/>
    <lineage>
        <taxon>Eukaryota</taxon>
        <taxon>Metazoa</taxon>
        <taxon>Ecdysozoa</taxon>
        <taxon>Arthropoda</taxon>
        <taxon>Hexapoda</taxon>
        <taxon>Insecta</taxon>
        <taxon>Pterygota</taxon>
        <taxon>Neoptera</taxon>
        <taxon>Endopterygota</taxon>
        <taxon>Lepidoptera</taxon>
        <taxon>Glossata</taxon>
        <taxon>Ditrysia</taxon>
        <taxon>Noctuoidea</taxon>
        <taxon>Erebidae</taxon>
        <taxon>Arctiinae</taxon>
        <taxon>Arctia</taxon>
    </lineage>
</organism>
<proteinExistence type="predicted"/>
<evidence type="ECO:0000313" key="3">
    <source>
        <dbReference type="Proteomes" id="UP000494256"/>
    </source>
</evidence>
<name>A0A8S1BC49_ARCPL</name>
<protein>
    <submittedName>
        <fullName evidence="2">Uncharacterized protein</fullName>
    </submittedName>
</protein>
<accession>A0A8S1BC49</accession>
<sequence>MWKFIIFAICMLNVIAGNANIEGLMGEWTPVALYPPIIFMPYCLKMKFLINSSNPQCECSDGKKTNLIETRGTGDLEKAPPAFGPMLFIEDENEVAASLNVNCTCGGEKYQYRTLAKSINDNYMVLYKTQNITKEDPNGAMIYAKRIPAYSELMEFMKNLKELSDRQGGILCCTEYEAAQKSFSHQKPIEKRE</sequence>
<evidence type="ECO:0000256" key="1">
    <source>
        <dbReference type="SAM" id="SignalP"/>
    </source>
</evidence>
<evidence type="ECO:0000313" key="2">
    <source>
        <dbReference type="EMBL" id="CAB3255933.1"/>
    </source>
</evidence>
<dbReference type="Proteomes" id="UP000494256">
    <property type="component" value="Unassembled WGS sequence"/>
</dbReference>
<dbReference type="AlphaFoldDB" id="A0A8S1BC49"/>
<comment type="caution">
    <text evidence="2">The sequence shown here is derived from an EMBL/GenBank/DDBJ whole genome shotgun (WGS) entry which is preliminary data.</text>
</comment>
<keyword evidence="1" id="KW-0732">Signal</keyword>
<dbReference type="EMBL" id="CADEBD010000443">
    <property type="protein sequence ID" value="CAB3255933.1"/>
    <property type="molecule type" value="Genomic_DNA"/>
</dbReference>
<feature type="signal peptide" evidence="1">
    <location>
        <begin position="1"/>
        <end position="19"/>
    </location>
</feature>
<gene>
    <name evidence="2" type="ORF">APLA_LOCUS15496</name>
</gene>